<feature type="transmembrane region" description="Helical" evidence="1">
    <location>
        <begin position="374"/>
        <end position="391"/>
    </location>
</feature>
<feature type="transmembrane region" description="Helical" evidence="1">
    <location>
        <begin position="57"/>
        <end position="78"/>
    </location>
</feature>
<evidence type="ECO:0008006" key="4">
    <source>
        <dbReference type="Google" id="ProtNLM"/>
    </source>
</evidence>
<protein>
    <recommendedName>
        <fullName evidence="4">Oligosaccharide repeat unit polymerase</fullName>
    </recommendedName>
</protein>
<evidence type="ECO:0000256" key="1">
    <source>
        <dbReference type="SAM" id="Phobius"/>
    </source>
</evidence>
<feature type="transmembrane region" description="Helical" evidence="1">
    <location>
        <begin position="30"/>
        <end position="50"/>
    </location>
</feature>
<reference evidence="2 3" key="1">
    <citation type="submission" date="2014-07" db="EMBL/GenBank/DDBJ databases">
        <authorList>
            <person name="McCorrison J."/>
            <person name="Sanka R."/>
            <person name="Torralba M."/>
            <person name="Gillis M."/>
            <person name="Haft D.H."/>
            <person name="Methe B."/>
            <person name="Sutton G."/>
            <person name="Nelson K.E."/>
        </authorList>
    </citation>
    <scope>NUCLEOTIDE SEQUENCE [LARGE SCALE GENOMIC DNA]</scope>
    <source>
        <strain evidence="2 3">DNF00882</strain>
    </source>
</reference>
<gene>
    <name evidence="2" type="ORF">HMPREF0654_03300</name>
</gene>
<keyword evidence="1" id="KW-0812">Transmembrane</keyword>
<name>A0A096AT67_9BACT</name>
<accession>A0A096AT67</accession>
<feature type="transmembrane region" description="Helical" evidence="1">
    <location>
        <begin position="98"/>
        <end position="115"/>
    </location>
</feature>
<comment type="caution">
    <text evidence="2">The sequence shown here is derived from an EMBL/GenBank/DDBJ whole genome shotgun (WGS) entry which is preliminary data.</text>
</comment>
<dbReference type="EMBL" id="JRNR01000022">
    <property type="protein sequence ID" value="KGF49926.1"/>
    <property type="molecule type" value="Genomic_DNA"/>
</dbReference>
<dbReference type="Proteomes" id="UP000029538">
    <property type="component" value="Unassembled WGS sequence"/>
</dbReference>
<feature type="transmembrane region" description="Helical" evidence="1">
    <location>
        <begin position="323"/>
        <end position="343"/>
    </location>
</feature>
<evidence type="ECO:0000313" key="3">
    <source>
        <dbReference type="Proteomes" id="UP000029538"/>
    </source>
</evidence>
<dbReference type="RefSeq" id="WP_036882560.1">
    <property type="nucleotide sequence ID" value="NZ_JRNR01000022.1"/>
</dbReference>
<organism evidence="2 3">
    <name type="scientific">Prevotella disiens DNF00882</name>
    <dbReference type="NCBI Taxonomy" id="1401075"/>
    <lineage>
        <taxon>Bacteria</taxon>
        <taxon>Pseudomonadati</taxon>
        <taxon>Bacteroidota</taxon>
        <taxon>Bacteroidia</taxon>
        <taxon>Bacteroidales</taxon>
        <taxon>Prevotellaceae</taxon>
        <taxon>Prevotella</taxon>
    </lineage>
</organism>
<dbReference type="NCBIfam" id="TIGR04370">
    <property type="entry name" value="glyco_rpt_poly"/>
    <property type="match status" value="1"/>
</dbReference>
<evidence type="ECO:0000313" key="2">
    <source>
        <dbReference type="EMBL" id="KGF49926.1"/>
    </source>
</evidence>
<proteinExistence type="predicted"/>
<keyword evidence="1" id="KW-0472">Membrane</keyword>
<dbReference type="AlphaFoldDB" id="A0A096AT67"/>
<feature type="transmembrane region" description="Helical" evidence="1">
    <location>
        <begin position="217"/>
        <end position="234"/>
    </location>
</feature>
<sequence length="401" mass="46435">MVELTIIFLGLLLLAFGVLKIGDIFSPWFITTGIWFFIVVFFQISSGLLYPLQDRFYICLSLWVPIMCFTGIMTYYALPSVKSEIEPIRNELEIHKTIFLIFFIISMICTPLYIYKIYKVVIMFGTQDLLFNLRILAGAEDEDPLSKLLKYINAVNQALYIIAIWRYPKISKTQLTLIIIANFMCAIAIMEKGALFFMLFTTLFTLYQKEKIKMRSILLWGVVIIFVFYGINILRRSADAKVSDNSTLLDFIAMYILSPPVAFEQVQEKLTPQFGSRTFAFFYAVASKLGFGKFVIEPKLQEFVYVPIQTNVYTVFQPFFQDFGYKGVAFFASIYGTFTGWLYKQAKNGGAISKCMYTYIVEILILQFFQENLILSLSLLFQYLIVFTFILQKKIKFVVRA</sequence>
<feature type="transmembrane region" description="Helical" evidence="1">
    <location>
        <begin position="175"/>
        <end position="197"/>
    </location>
</feature>
<keyword evidence="1" id="KW-1133">Transmembrane helix</keyword>